<dbReference type="GO" id="GO:0009432">
    <property type="term" value="P:SOS response"/>
    <property type="evidence" value="ECO:0007669"/>
    <property type="project" value="UniProtKB-UniRule"/>
</dbReference>
<organism evidence="12 13">
    <name type="scientific">Alginatibacterium sediminis</name>
    <dbReference type="NCBI Taxonomy" id="2164068"/>
    <lineage>
        <taxon>Bacteria</taxon>
        <taxon>Pseudomonadati</taxon>
        <taxon>Pseudomonadota</taxon>
        <taxon>Gammaproteobacteria</taxon>
        <taxon>Alteromonadales</taxon>
        <taxon>Alteromonadaceae</taxon>
        <taxon>Alginatibacterium</taxon>
    </lineage>
</organism>
<dbReference type="Gene3D" id="3.40.50.300">
    <property type="entry name" value="P-loop containing nucleotide triphosphate hydrolases"/>
    <property type="match status" value="1"/>
</dbReference>
<keyword evidence="4 9" id="KW-0963">Cytoplasm</keyword>
<keyword evidence="9 10" id="KW-0742">SOS response</keyword>
<dbReference type="NCBIfam" id="TIGR00611">
    <property type="entry name" value="recf"/>
    <property type="match status" value="1"/>
</dbReference>
<evidence type="ECO:0000256" key="10">
    <source>
        <dbReference type="RuleBase" id="RU000578"/>
    </source>
</evidence>
<dbReference type="SUPFAM" id="SSF52540">
    <property type="entry name" value="P-loop containing nucleoside triphosphate hydrolases"/>
    <property type="match status" value="1"/>
</dbReference>
<keyword evidence="7 9" id="KW-0067">ATP-binding</keyword>
<evidence type="ECO:0000259" key="11">
    <source>
        <dbReference type="Pfam" id="PF02463"/>
    </source>
</evidence>
<comment type="similarity">
    <text evidence="2 9 10">Belongs to the RecF family.</text>
</comment>
<keyword evidence="8 9" id="KW-0238">DNA-binding</keyword>
<dbReference type="InterPro" id="IPR027417">
    <property type="entry name" value="P-loop_NTPase"/>
</dbReference>
<dbReference type="AlphaFoldDB" id="A0A420ENJ7"/>
<feature type="domain" description="RecF/RecN/SMC N-terminal" evidence="11">
    <location>
        <begin position="3"/>
        <end position="337"/>
    </location>
</feature>
<dbReference type="EMBL" id="RAQO01000001">
    <property type="protein sequence ID" value="RKF22260.1"/>
    <property type="molecule type" value="Genomic_DNA"/>
</dbReference>
<dbReference type="GO" id="GO:0000731">
    <property type="term" value="P:DNA synthesis involved in DNA repair"/>
    <property type="evidence" value="ECO:0007669"/>
    <property type="project" value="TreeGrafter"/>
</dbReference>
<keyword evidence="6 9" id="KW-0547">Nucleotide-binding</keyword>
<dbReference type="Gene3D" id="1.20.1050.90">
    <property type="entry name" value="RecF/RecN/SMC, N-terminal domain"/>
    <property type="match status" value="1"/>
</dbReference>
<comment type="function">
    <text evidence="9 10">The RecF protein is involved in DNA metabolism; it is required for DNA replication and normal SOS inducibility. RecF binds preferentially to single-stranded, linear DNA. It also seems to bind ATP.</text>
</comment>
<dbReference type="PROSITE" id="PS00618">
    <property type="entry name" value="RECF_2"/>
    <property type="match status" value="1"/>
</dbReference>
<evidence type="ECO:0000256" key="7">
    <source>
        <dbReference type="ARBA" id="ARBA00022840"/>
    </source>
</evidence>
<dbReference type="InterPro" id="IPR003395">
    <property type="entry name" value="RecF/RecN/SMC_N"/>
</dbReference>
<dbReference type="InterPro" id="IPR042174">
    <property type="entry name" value="RecF_2"/>
</dbReference>
<dbReference type="HAMAP" id="MF_00365">
    <property type="entry name" value="RecF"/>
    <property type="match status" value="1"/>
</dbReference>
<dbReference type="InterPro" id="IPR001238">
    <property type="entry name" value="DNA-binding_RecF"/>
</dbReference>
<keyword evidence="9 10" id="KW-0227">DNA damage</keyword>
<protein>
    <recommendedName>
        <fullName evidence="3 9">DNA replication and repair protein RecF</fullName>
    </recommendedName>
</protein>
<keyword evidence="5 9" id="KW-0235">DNA replication</keyword>
<evidence type="ECO:0000256" key="5">
    <source>
        <dbReference type="ARBA" id="ARBA00022705"/>
    </source>
</evidence>
<dbReference type="PANTHER" id="PTHR32182:SF0">
    <property type="entry name" value="DNA REPLICATION AND REPAIR PROTEIN RECF"/>
    <property type="match status" value="1"/>
</dbReference>
<dbReference type="Pfam" id="PF02463">
    <property type="entry name" value="SMC_N"/>
    <property type="match status" value="1"/>
</dbReference>
<gene>
    <name evidence="9 12" type="primary">recF</name>
    <name evidence="12" type="ORF">DBZ36_01025</name>
</gene>
<evidence type="ECO:0000256" key="4">
    <source>
        <dbReference type="ARBA" id="ARBA00022490"/>
    </source>
</evidence>
<comment type="caution">
    <text evidence="12">The sequence shown here is derived from an EMBL/GenBank/DDBJ whole genome shotgun (WGS) entry which is preliminary data.</text>
</comment>
<dbReference type="PANTHER" id="PTHR32182">
    <property type="entry name" value="DNA REPLICATION AND REPAIR PROTEIN RECF"/>
    <property type="match status" value="1"/>
</dbReference>
<dbReference type="Proteomes" id="UP000286482">
    <property type="component" value="Unassembled WGS sequence"/>
</dbReference>
<evidence type="ECO:0000256" key="8">
    <source>
        <dbReference type="ARBA" id="ARBA00023125"/>
    </source>
</evidence>
<name>A0A420ENJ7_9ALTE</name>
<evidence type="ECO:0000256" key="2">
    <source>
        <dbReference type="ARBA" id="ARBA00008016"/>
    </source>
</evidence>
<comment type="subcellular location">
    <subcellularLocation>
        <location evidence="1 9 10">Cytoplasm</location>
    </subcellularLocation>
</comment>
<keyword evidence="9 10" id="KW-0234">DNA repair</keyword>
<evidence type="ECO:0000313" key="12">
    <source>
        <dbReference type="EMBL" id="RKF22260.1"/>
    </source>
</evidence>
<evidence type="ECO:0000256" key="3">
    <source>
        <dbReference type="ARBA" id="ARBA00020170"/>
    </source>
</evidence>
<dbReference type="PROSITE" id="PS00617">
    <property type="entry name" value="RECF_1"/>
    <property type="match status" value="1"/>
</dbReference>
<feature type="binding site" evidence="9">
    <location>
        <begin position="30"/>
        <end position="37"/>
    </location>
    <ligand>
        <name>ATP</name>
        <dbReference type="ChEBI" id="CHEBI:30616"/>
    </ligand>
</feature>
<dbReference type="GO" id="GO:0005737">
    <property type="term" value="C:cytoplasm"/>
    <property type="evidence" value="ECO:0007669"/>
    <property type="project" value="UniProtKB-SubCell"/>
</dbReference>
<reference evidence="12 13" key="1">
    <citation type="submission" date="2018-09" db="EMBL/GenBank/DDBJ databases">
        <authorList>
            <person name="Wang Z."/>
        </authorList>
    </citation>
    <scope>NUCLEOTIDE SEQUENCE [LARGE SCALE GENOMIC DNA]</scope>
    <source>
        <strain evidence="12 13">ALS 81</strain>
    </source>
</reference>
<sequence>MGIAQLRLNQFRNIEQAHLECSPQLNVIVGENGSGKSSLLEAIYAIGVGRSFRSRRAQNMIRHEQDALVVFIESEGQRFGLQRQRNGEYQIKIDGEIVKTQSALAMRFPMQLIHPDGYRLVTEGPKNRRSFIDWAVFHVEQSFFKSWANYKKVLQQRNALLRIKANSKQLDYWTKSLVQHAYELNKYRTAYVEDFEPVVMRVLGQFLPEYSFNLGYYAGWNQDSKLADLFESSLSRDQILGYTQVGAHKADLKIKANGIAVNDILSRGQIKLLVCALLIAQGEYIYKKLGKRTIYLVDDFAAELDLNKRKLFAEYLQRNESQVFITAIEKDMLDGFDLSKCNMFHVEHGRVLNTTARAEHG</sequence>
<evidence type="ECO:0000256" key="6">
    <source>
        <dbReference type="ARBA" id="ARBA00022741"/>
    </source>
</evidence>
<dbReference type="GO" id="GO:0006260">
    <property type="term" value="P:DNA replication"/>
    <property type="evidence" value="ECO:0007669"/>
    <property type="project" value="UniProtKB-UniRule"/>
</dbReference>
<dbReference type="InterPro" id="IPR018078">
    <property type="entry name" value="DNA-binding_RecF_CS"/>
</dbReference>
<dbReference type="GO" id="GO:0005524">
    <property type="term" value="F:ATP binding"/>
    <property type="evidence" value="ECO:0007669"/>
    <property type="project" value="UniProtKB-UniRule"/>
</dbReference>
<evidence type="ECO:0000256" key="9">
    <source>
        <dbReference type="HAMAP-Rule" id="MF_00365"/>
    </source>
</evidence>
<keyword evidence="13" id="KW-1185">Reference proteome</keyword>
<evidence type="ECO:0000256" key="1">
    <source>
        <dbReference type="ARBA" id="ARBA00004496"/>
    </source>
</evidence>
<evidence type="ECO:0000313" key="13">
    <source>
        <dbReference type="Proteomes" id="UP000286482"/>
    </source>
</evidence>
<dbReference type="GO" id="GO:0003697">
    <property type="term" value="F:single-stranded DNA binding"/>
    <property type="evidence" value="ECO:0007669"/>
    <property type="project" value="UniProtKB-UniRule"/>
</dbReference>
<dbReference type="OrthoDB" id="9803889at2"/>
<proteinExistence type="inferred from homology"/>
<dbReference type="GO" id="GO:0006302">
    <property type="term" value="P:double-strand break repair"/>
    <property type="evidence" value="ECO:0007669"/>
    <property type="project" value="TreeGrafter"/>
</dbReference>
<accession>A0A420ENJ7</accession>
<dbReference type="RefSeq" id="WP_120353062.1">
    <property type="nucleotide sequence ID" value="NZ_RAQO01000001.1"/>
</dbReference>